<keyword evidence="9 11" id="KW-0675">Receptor</keyword>
<feature type="transmembrane region" description="Helical" evidence="12">
    <location>
        <begin position="269"/>
        <end position="288"/>
    </location>
</feature>
<comment type="similarity">
    <text evidence="11">Belongs to the G-protein coupled receptor 1 family.</text>
</comment>
<keyword evidence="6 12" id="KW-1133">Transmembrane helix</keyword>
<evidence type="ECO:0000256" key="9">
    <source>
        <dbReference type="ARBA" id="ARBA00023170"/>
    </source>
</evidence>
<dbReference type="InterPro" id="IPR000725">
    <property type="entry name" value="Olfact_rcpt"/>
</dbReference>
<reference evidence="14" key="1">
    <citation type="submission" date="2025-08" db="UniProtKB">
        <authorList>
            <consortium name="Ensembl"/>
        </authorList>
    </citation>
    <scope>IDENTIFICATION</scope>
</reference>
<keyword evidence="7 11" id="KW-0297">G-protein coupled receptor</keyword>
<dbReference type="InterPro" id="IPR017452">
    <property type="entry name" value="GPCR_Rhodpsn_7TM"/>
</dbReference>
<dbReference type="GO" id="GO:0004984">
    <property type="term" value="F:olfactory receptor activity"/>
    <property type="evidence" value="ECO:0007669"/>
    <property type="project" value="InterPro"/>
</dbReference>
<feature type="transmembrane region" description="Helical" evidence="12">
    <location>
        <begin position="238"/>
        <end position="257"/>
    </location>
</feature>
<keyword evidence="15" id="KW-1185">Reference proteome</keyword>
<evidence type="ECO:0000313" key="15">
    <source>
        <dbReference type="Proteomes" id="UP000694569"/>
    </source>
</evidence>
<dbReference type="PANTHER" id="PTHR26452">
    <property type="entry name" value="OLFACTORY RECEPTOR"/>
    <property type="match status" value="1"/>
</dbReference>
<evidence type="ECO:0000256" key="6">
    <source>
        <dbReference type="ARBA" id="ARBA00022989"/>
    </source>
</evidence>
<dbReference type="GeneTree" id="ENSGT00940000162974"/>
<evidence type="ECO:0000256" key="7">
    <source>
        <dbReference type="ARBA" id="ARBA00023040"/>
    </source>
</evidence>
<keyword evidence="4 11" id="KW-0812">Transmembrane</keyword>
<accession>A0A8C5PCZ5</accession>
<feature type="transmembrane region" description="Helical" evidence="12">
    <location>
        <begin position="54"/>
        <end position="77"/>
    </location>
</feature>
<dbReference type="PROSITE" id="PS50262">
    <property type="entry name" value="G_PROTEIN_RECEP_F1_2"/>
    <property type="match status" value="1"/>
</dbReference>
<keyword evidence="3 12" id="KW-0716">Sensory transduction</keyword>
<dbReference type="Ensembl" id="ENSLLET00000014472.1">
    <property type="protein sequence ID" value="ENSLLEP00000013926.1"/>
    <property type="gene ID" value="ENSLLEG00000008807.1"/>
</dbReference>
<evidence type="ECO:0000259" key="13">
    <source>
        <dbReference type="PROSITE" id="PS50262"/>
    </source>
</evidence>
<evidence type="ECO:0000256" key="8">
    <source>
        <dbReference type="ARBA" id="ARBA00023136"/>
    </source>
</evidence>
<dbReference type="Gene3D" id="1.20.1070.10">
    <property type="entry name" value="Rhodopsin 7-helix transmembrane proteins"/>
    <property type="match status" value="1"/>
</dbReference>
<comment type="subcellular location">
    <subcellularLocation>
        <location evidence="1 12">Cell membrane</location>
        <topology evidence="1 12">Multi-pass membrane protein</topology>
    </subcellularLocation>
</comment>
<dbReference type="InterPro" id="IPR000276">
    <property type="entry name" value="GPCR_Rhodpsn"/>
</dbReference>
<dbReference type="GO" id="GO:0005886">
    <property type="term" value="C:plasma membrane"/>
    <property type="evidence" value="ECO:0007669"/>
    <property type="project" value="UniProtKB-SubCell"/>
</dbReference>
<evidence type="ECO:0000256" key="3">
    <source>
        <dbReference type="ARBA" id="ARBA00022606"/>
    </source>
</evidence>
<dbReference type="PROSITE" id="PS00237">
    <property type="entry name" value="G_PROTEIN_RECEP_F1_1"/>
    <property type="match status" value="1"/>
</dbReference>
<dbReference type="SUPFAM" id="SSF81321">
    <property type="entry name" value="Family A G protein-coupled receptor-like"/>
    <property type="match status" value="1"/>
</dbReference>
<dbReference type="PRINTS" id="PR00237">
    <property type="entry name" value="GPCRRHODOPSN"/>
</dbReference>
<dbReference type="FunFam" id="1.20.1070.10:FF:000001">
    <property type="entry name" value="Olfactory receptor"/>
    <property type="match status" value="1"/>
</dbReference>
<keyword evidence="10 11" id="KW-0807">Transducer</keyword>
<dbReference type="Pfam" id="PF13853">
    <property type="entry name" value="7tm_4"/>
    <property type="match status" value="1"/>
</dbReference>
<keyword evidence="2 12" id="KW-1003">Cell membrane</keyword>
<dbReference type="CDD" id="cd13954">
    <property type="entry name" value="7tmA_OR"/>
    <property type="match status" value="1"/>
</dbReference>
<dbReference type="InterPro" id="IPR050516">
    <property type="entry name" value="Olfactory_GPCR"/>
</dbReference>
<feature type="domain" description="G-protein coupled receptors family 1 profile" evidence="13">
    <location>
        <begin position="23"/>
        <end position="286"/>
    </location>
</feature>
<evidence type="ECO:0000256" key="5">
    <source>
        <dbReference type="ARBA" id="ARBA00022725"/>
    </source>
</evidence>
<evidence type="ECO:0000256" key="2">
    <source>
        <dbReference type="ARBA" id="ARBA00022475"/>
    </source>
</evidence>
<feature type="transmembrane region" description="Helical" evidence="12">
    <location>
        <begin position="20"/>
        <end position="42"/>
    </location>
</feature>
<protein>
    <recommendedName>
        <fullName evidence="12">Olfactory receptor</fullName>
    </recommendedName>
</protein>
<evidence type="ECO:0000256" key="1">
    <source>
        <dbReference type="ARBA" id="ARBA00004651"/>
    </source>
</evidence>
<dbReference type="Proteomes" id="UP000694569">
    <property type="component" value="Unplaced"/>
</dbReference>
<keyword evidence="5 12" id="KW-0552">Olfaction</keyword>
<name>A0A8C5PCZ5_9ANUR</name>
<feature type="transmembrane region" description="Helical" evidence="12">
    <location>
        <begin position="198"/>
        <end position="217"/>
    </location>
</feature>
<reference evidence="14" key="2">
    <citation type="submission" date="2025-09" db="UniProtKB">
        <authorList>
            <consortium name="Ensembl"/>
        </authorList>
    </citation>
    <scope>IDENTIFICATION</scope>
</reference>
<keyword evidence="8 12" id="KW-0472">Membrane</keyword>
<dbReference type="PRINTS" id="PR00245">
    <property type="entry name" value="OLFACTORYR"/>
</dbReference>
<evidence type="ECO:0000256" key="12">
    <source>
        <dbReference type="RuleBase" id="RU363047"/>
    </source>
</evidence>
<evidence type="ECO:0000256" key="4">
    <source>
        <dbReference type="ARBA" id="ARBA00022692"/>
    </source>
</evidence>
<evidence type="ECO:0000256" key="11">
    <source>
        <dbReference type="RuleBase" id="RU000688"/>
    </source>
</evidence>
<dbReference type="OrthoDB" id="5967130at2759"/>
<proteinExistence type="inferred from homology"/>
<feature type="transmembrane region" description="Helical" evidence="12">
    <location>
        <begin position="97"/>
        <end position="116"/>
    </location>
</feature>
<evidence type="ECO:0000256" key="10">
    <source>
        <dbReference type="ARBA" id="ARBA00023224"/>
    </source>
</evidence>
<sequence length="308" mass="34618">MNKTAVNEFILLAFSQYNQLQILIFLVILLMYMTTVIGNIIIIGLIKTDLHTPMYFFIGVFAALEISFVYVTVPKLLANLIIGMENTISVKDCITQLHFFHFLGCAEGVLLAAMGYDRYVAICQPLRYNNIMNKSICVQLVLGSWITGLIYATIHSVMTSHLPFCTFEKVHHFFCDVKPVIKLACTDTRLNEITLTTVSGLVTTGTFLLTMISYCYISGHLLQIRTAKGRCKAFSTCSSHLTIVILFYGTAMCTYLGPFSEDSIEKDKVAAILFTVVTPTLNPLIYTLRNKEVKRALRKFLTKSVSKH</sequence>
<dbReference type="GO" id="GO:0004930">
    <property type="term" value="F:G protein-coupled receptor activity"/>
    <property type="evidence" value="ECO:0007669"/>
    <property type="project" value="UniProtKB-KW"/>
</dbReference>
<evidence type="ECO:0000313" key="14">
    <source>
        <dbReference type="Ensembl" id="ENSLLEP00000013926.1"/>
    </source>
</evidence>
<dbReference type="AlphaFoldDB" id="A0A8C5PCZ5"/>
<feature type="transmembrane region" description="Helical" evidence="12">
    <location>
        <begin position="136"/>
        <end position="154"/>
    </location>
</feature>
<organism evidence="14 15">
    <name type="scientific">Leptobrachium leishanense</name>
    <name type="common">Leishan spiny toad</name>
    <dbReference type="NCBI Taxonomy" id="445787"/>
    <lineage>
        <taxon>Eukaryota</taxon>
        <taxon>Metazoa</taxon>
        <taxon>Chordata</taxon>
        <taxon>Craniata</taxon>
        <taxon>Vertebrata</taxon>
        <taxon>Euteleostomi</taxon>
        <taxon>Amphibia</taxon>
        <taxon>Batrachia</taxon>
        <taxon>Anura</taxon>
        <taxon>Pelobatoidea</taxon>
        <taxon>Megophryidae</taxon>
        <taxon>Leptobrachium</taxon>
    </lineage>
</organism>